<dbReference type="OrthoDB" id="4225815at2759"/>
<evidence type="ECO:0000256" key="7">
    <source>
        <dbReference type="RuleBase" id="RU365009"/>
    </source>
</evidence>
<dbReference type="Proteomes" id="UP000283269">
    <property type="component" value="Unassembled WGS sequence"/>
</dbReference>
<keyword evidence="4 7" id="KW-0964">Secreted</keyword>
<evidence type="ECO:0000256" key="2">
    <source>
        <dbReference type="ARBA" id="ARBA00010446"/>
    </source>
</evidence>
<comment type="caution">
    <text evidence="8">The sequence shown here is derived from an EMBL/GenBank/DDBJ whole genome shotgun (WGS) entry which is preliminary data.</text>
</comment>
<keyword evidence="6 7" id="KW-1015">Disulfide bond</keyword>
<dbReference type="InterPro" id="IPR001338">
    <property type="entry name" value="Class_I_Hydrophobin"/>
</dbReference>
<dbReference type="Pfam" id="PF01185">
    <property type="entry name" value="Hydrophobin"/>
    <property type="match status" value="1"/>
</dbReference>
<dbReference type="InParanoid" id="A0A409X9Y5"/>
<evidence type="ECO:0000256" key="3">
    <source>
        <dbReference type="ARBA" id="ARBA00022512"/>
    </source>
</evidence>
<dbReference type="CDD" id="cd23507">
    <property type="entry name" value="hydrophobin_I"/>
    <property type="match status" value="1"/>
</dbReference>
<evidence type="ECO:0000256" key="1">
    <source>
        <dbReference type="ARBA" id="ARBA00004191"/>
    </source>
</evidence>
<keyword evidence="5 7" id="KW-0732">Signal</keyword>
<dbReference type="GO" id="GO:0005199">
    <property type="term" value="F:structural constituent of cell wall"/>
    <property type="evidence" value="ECO:0007669"/>
    <property type="project" value="InterPro"/>
</dbReference>
<comment type="subcellular location">
    <subcellularLocation>
        <location evidence="1 7">Secreted</location>
        <location evidence="1 7">Cell wall</location>
    </subcellularLocation>
</comment>
<evidence type="ECO:0000313" key="9">
    <source>
        <dbReference type="Proteomes" id="UP000283269"/>
    </source>
</evidence>
<sequence length="109" mass="10845">MFSCVSTIALLALPLLAAAGEPSSQCNTGPVQCCNQVGTAKTIIANDARFANLLDTFVGPATAILGVSCTPVSVIGVGGNSCTAQPVCCTGNQFNGLINVGCTPVNANL</sequence>
<dbReference type="AlphaFoldDB" id="A0A409X9Y5"/>
<dbReference type="EMBL" id="NHYD01002249">
    <property type="protein sequence ID" value="PPQ87589.1"/>
    <property type="molecule type" value="Genomic_DNA"/>
</dbReference>
<keyword evidence="9" id="KW-1185">Reference proteome</keyword>
<evidence type="ECO:0000256" key="4">
    <source>
        <dbReference type="ARBA" id="ARBA00022525"/>
    </source>
</evidence>
<protein>
    <recommendedName>
        <fullName evidence="7">Hydrophobin</fullName>
    </recommendedName>
</protein>
<evidence type="ECO:0000256" key="6">
    <source>
        <dbReference type="ARBA" id="ARBA00023157"/>
    </source>
</evidence>
<comment type="similarity">
    <text evidence="2 7">Belongs to the fungal hydrophobin family.</text>
</comment>
<evidence type="ECO:0000313" key="8">
    <source>
        <dbReference type="EMBL" id="PPQ87589.1"/>
    </source>
</evidence>
<feature type="signal peptide" evidence="7">
    <location>
        <begin position="1"/>
        <end position="19"/>
    </location>
</feature>
<dbReference type="GO" id="GO:0009277">
    <property type="term" value="C:fungal-type cell wall"/>
    <property type="evidence" value="ECO:0007669"/>
    <property type="project" value="InterPro"/>
</dbReference>
<evidence type="ECO:0000256" key="5">
    <source>
        <dbReference type="ARBA" id="ARBA00022729"/>
    </source>
</evidence>
<organism evidence="8 9">
    <name type="scientific">Psilocybe cyanescens</name>
    <dbReference type="NCBI Taxonomy" id="93625"/>
    <lineage>
        <taxon>Eukaryota</taxon>
        <taxon>Fungi</taxon>
        <taxon>Dikarya</taxon>
        <taxon>Basidiomycota</taxon>
        <taxon>Agaricomycotina</taxon>
        <taxon>Agaricomycetes</taxon>
        <taxon>Agaricomycetidae</taxon>
        <taxon>Agaricales</taxon>
        <taxon>Agaricineae</taxon>
        <taxon>Strophariaceae</taxon>
        <taxon>Psilocybe</taxon>
    </lineage>
</organism>
<proteinExistence type="inferred from homology"/>
<feature type="chain" id="PRO_5018819815" description="Hydrophobin" evidence="7">
    <location>
        <begin position="20"/>
        <end position="109"/>
    </location>
</feature>
<dbReference type="SMART" id="SM00075">
    <property type="entry name" value="HYDRO"/>
    <property type="match status" value="1"/>
</dbReference>
<dbReference type="InterPro" id="IPR019778">
    <property type="entry name" value="Class_I_Hydrophobin_CS"/>
</dbReference>
<dbReference type="PROSITE" id="PS00956">
    <property type="entry name" value="HYDROPHOBIN"/>
    <property type="match status" value="1"/>
</dbReference>
<gene>
    <name evidence="8" type="ORF">CVT25_006077</name>
</gene>
<keyword evidence="3 7" id="KW-0134">Cell wall</keyword>
<reference evidence="8 9" key="1">
    <citation type="journal article" date="2018" name="Evol. Lett.">
        <title>Horizontal gene cluster transfer increased hallucinogenic mushroom diversity.</title>
        <authorList>
            <person name="Reynolds H.T."/>
            <person name="Vijayakumar V."/>
            <person name="Gluck-Thaler E."/>
            <person name="Korotkin H.B."/>
            <person name="Matheny P.B."/>
            <person name="Slot J.C."/>
        </authorList>
    </citation>
    <scope>NUCLEOTIDE SEQUENCE [LARGE SCALE GENOMIC DNA]</scope>
    <source>
        <strain evidence="8 9">2631</strain>
    </source>
</reference>
<accession>A0A409X9Y5</accession>
<name>A0A409X9Y5_PSICY</name>